<dbReference type="OrthoDB" id="9781705at2"/>
<name>A0A3N2DME8_9GAMM</name>
<dbReference type="InterPro" id="IPR007210">
    <property type="entry name" value="ABC_Gly_betaine_transp_sub-bd"/>
</dbReference>
<dbReference type="SUPFAM" id="SSF53850">
    <property type="entry name" value="Periplasmic binding protein-like II"/>
    <property type="match status" value="1"/>
</dbReference>
<accession>A0A3N2DME8</accession>
<keyword evidence="1" id="KW-0732">Signal</keyword>
<gene>
    <name evidence="3" type="ORF">EDC56_1383</name>
</gene>
<evidence type="ECO:0000313" key="3">
    <source>
        <dbReference type="EMBL" id="ROS00960.1"/>
    </source>
</evidence>
<sequence>MFRQLYLYPLLLALTLLSQNSLAGTTLRIGYHNYDEQRLMGAISKEQFRSEGIKVRLVPFQTYHDLRDAMFADEIDMYWGYTGQTAINDLYMPPPYDQNQVYQAVKEFDSHSGFTWLIPSQLDNHFTLLVRNTNNKTNDITTISDLAKKANKKRLDINVSYTFLEKRIDSLEYLADFYGSNINRFNSKAFDNVDEIYTQLRDSVTDIGLGYNSSFQLDFYSLRALRDDKGFFPPYQMAPVIKADFLKAHPEVEVPLDDISQRMNTHLMRYLLQRWKVDQIGLRSTAKEFVYADDIYPNAGRGTASSRQ</sequence>
<feature type="domain" description="ABC-type glycine betaine transport system substrate-binding" evidence="2">
    <location>
        <begin position="26"/>
        <end position="290"/>
    </location>
</feature>
<feature type="signal peptide" evidence="1">
    <location>
        <begin position="1"/>
        <end position="23"/>
    </location>
</feature>
<evidence type="ECO:0000256" key="1">
    <source>
        <dbReference type="SAM" id="SignalP"/>
    </source>
</evidence>
<dbReference type="GO" id="GO:0022857">
    <property type="term" value="F:transmembrane transporter activity"/>
    <property type="evidence" value="ECO:0007669"/>
    <property type="project" value="InterPro"/>
</dbReference>
<dbReference type="Pfam" id="PF04069">
    <property type="entry name" value="OpuAC"/>
    <property type="match status" value="1"/>
</dbReference>
<evidence type="ECO:0000313" key="4">
    <source>
        <dbReference type="Proteomes" id="UP000275394"/>
    </source>
</evidence>
<dbReference type="Proteomes" id="UP000275394">
    <property type="component" value="Unassembled WGS sequence"/>
</dbReference>
<dbReference type="Gene3D" id="3.40.190.120">
    <property type="entry name" value="Osmoprotection protein (prox), domain 2"/>
    <property type="match status" value="1"/>
</dbReference>
<dbReference type="GO" id="GO:0043190">
    <property type="term" value="C:ATP-binding cassette (ABC) transporter complex"/>
    <property type="evidence" value="ECO:0007669"/>
    <property type="project" value="InterPro"/>
</dbReference>
<protein>
    <submittedName>
        <fullName evidence="3">Glycine betaine/choline ABC-type transport system substrate-binding protein</fullName>
    </submittedName>
</protein>
<dbReference type="EMBL" id="RKHR01000004">
    <property type="protein sequence ID" value="ROS00960.1"/>
    <property type="molecule type" value="Genomic_DNA"/>
</dbReference>
<keyword evidence="4" id="KW-1185">Reference proteome</keyword>
<organism evidence="3 4">
    <name type="scientific">Sinobacterium caligoides</name>
    <dbReference type="NCBI Taxonomy" id="933926"/>
    <lineage>
        <taxon>Bacteria</taxon>
        <taxon>Pseudomonadati</taxon>
        <taxon>Pseudomonadota</taxon>
        <taxon>Gammaproteobacteria</taxon>
        <taxon>Cellvibrionales</taxon>
        <taxon>Spongiibacteraceae</taxon>
        <taxon>Sinobacterium</taxon>
    </lineage>
</organism>
<reference evidence="3 4" key="1">
    <citation type="submission" date="2018-11" db="EMBL/GenBank/DDBJ databases">
        <title>Genomic Encyclopedia of Type Strains, Phase IV (KMG-IV): sequencing the most valuable type-strain genomes for metagenomic binning, comparative biology and taxonomic classification.</title>
        <authorList>
            <person name="Goeker M."/>
        </authorList>
    </citation>
    <scope>NUCLEOTIDE SEQUENCE [LARGE SCALE GENOMIC DNA]</scope>
    <source>
        <strain evidence="3 4">DSM 100316</strain>
    </source>
</reference>
<evidence type="ECO:0000259" key="2">
    <source>
        <dbReference type="Pfam" id="PF04069"/>
    </source>
</evidence>
<feature type="chain" id="PRO_5018084565" evidence="1">
    <location>
        <begin position="24"/>
        <end position="308"/>
    </location>
</feature>
<dbReference type="Gene3D" id="3.40.190.10">
    <property type="entry name" value="Periplasmic binding protein-like II"/>
    <property type="match status" value="1"/>
</dbReference>
<comment type="caution">
    <text evidence="3">The sequence shown here is derived from an EMBL/GenBank/DDBJ whole genome shotgun (WGS) entry which is preliminary data.</text>
</comment>
<dbReference type="AlphaFoldDB" id="A0A3N2DME8"/>
<dbReference type="RefSeq" id="WP_123711810.1">
    <property type="nucleotide sequence ID" value="NZ_RKHR01000004.1"/>
</dbReference>
<proteinExistence type="predicted"/>